<keyword evidence="4" id="KW-0597">Phosphoprotein</keyword>
<dbReference type="SMART" id="SM00387">
    <property type="entry name" value="HATPase_c"/>
    <property type="match status" value="1"/>
</dbReference>
<dbReference type="PANTHER" id="PTHR45436:SF5">
    <property type="entry name" value="SENSOR HISTIDINE KINASE TRCS"/>
    <property type="match status" value="1"/>
</dbReference>
<dbReference type="InterPro" id="IPR003661">
    <property type="entry name" value="HisK_dim/P_dom"/>
</dbReference>
<dbReference type="EC" id="2.7.13.3" evidence="3"/>
<keyword evidence="5" id="KW-0808">Transferase</keyword>
<sequence length="445" mass="46115">MRATTLRGRLALVVLGATAVWLTVLAVAFNVALAARLRGQADELLRTRATAVAATVQAGADGRLTVREPADDAALDVGIWIYQGSAAIERPPASDGTRRAADRLAGHHGGYADTTGEHPARLYALPVSAGGRQVGTVVAFVALAPYAGTAHAALVGSVGLALFALTGAYLMTRAAVGRALRPVHRMSAQAARWSTDAAPRRFGTARRPAELTDLAGNLDQLLDALAAALRHEQRLTAELSHELRTPLARIIAETDWLTARPRTGTEQAAAHTAIGDSAAAMWRICDTLLTDARARTVRGRDRCDTAAVARELAAELRPALPPTTVTGAANAGVPTELLRRILAPLLDNATRYARSRVTVACAYDSGRCTLTVTDDGPGIPGTVGAAVFEPGRRADPADGHPGAGLGLALARRLARAADGDLTLADPGGRNGSGATFVITLPAADG</sequence>
<gene>
    <name evidence="13" type="ORF">Aru02nite_31100</name>
</gene>
<evidence type="ECO:0000256" key="10">
    <source>
        <dbReference type="ARBA" id="ARBA00023136"/>
    </source>
</evidence>
<evidence type="ECO:0000256" key="2">
    <source>
        <dbReference type="ARBA" id="ARBA00004236"/>
    </source>
</evidence>
<evidence type="ECO:0000313" key="14">
    <source>
        <dbReference type="Proteomes" id="UP000612808"/>
    </source>
</evidence>
<evidence type="ECO:0000256" key="3">
    <source>
        <dbReference type="ARBA" id="ARBA00012438"/>
    </source>
</evidence>
<evidence type="ECO:0000256" key="8">
    <source>
        <dbReference type="ARBA" id="ARBA00022989"/>
    </source>
</evidence>
<dbReference type="InterPro" id="IPR004358">
    <property type="entry name" value="Sig_transdc_His_kin-like_C"/>
</dbReference>
<keyword evidence="14" id="KW-1185">Reference proteome</keyword>
<dbReference type="SUPFAM" id="SSF47384">
    <property type="entry name" value="Homodimeric domain of signal transducing histidine kinase"/>
    <property type="match status" value="1"/>
</dbReference>
<evidence type="ECO:0000259" key="12">
    <source>
        <dbReference type="PROSITE" id="PS50885"/>
    </source>
</evidence>
<dbReference type="InterPro" id="IPR003594">
    <property type="entry name" value="HATPase_dom"/>
</dbReference>
<dbReference type="RefSeq" id="WP_203658204.1">
    <property type="nucleotide sequence ID" value="NZ_BAAAZM010000009.1"/>
</dbReference>
<dbReference type="SMART" id="SM00388">
    <property type="entry name" value="HisKA"/>
    <property type="match status" value="1"/>
</dbReference>
<dbReference type="Gene3D" id="3.30.565.10">
    <property type="entry name" value="Histidine kinase-like ATPase, C-terminal domain"/>
    <property type="match status" value="1"/>
</dbReference>
<keyword evidence="7 13" id="KW-0418">Kinase</keyword>
<dbReference type="PRINTS" id="PR00344">
    <property type="entry name" value="BCTRLSENSOR"/>
</dbReference>
<accession>A0A8J3IY65</accession>
<keyword evidence="10" id="KW-0472">Membrane</keyword>
<dbReference type="EMBL" id="BOMB01000017">
    <property type="protein sequence ID" value="GID12221.1"/>
    <property type="molecule type" value="Genomic_DNA"/>
</dbReference>
<dbReference type="Pfam" id="PF00512">
    <property type="entry name" value="HisKA"/>
    <property type="match status" value="1"/>
</dbReference>
<dbReference type="Proteomes" id="UP000612808">
    <property type="component" value="Unassembled WGS sequence"/>
</dbReference>
<dbReference type="Pfam" id="PF02518">
    <property type="entry name" value="HATPase_c"/>
    <property type="match status" value="1"/>
</dbReference>
<evidence type="ECO:0000256" key="7">
    <source>
        <dbReference type="ARBA" id="ARBA00022777"/>
    </source>
</evidence>
<evidence type="ECO:0000256" key="6">
    <source>
        <dbReference type="ARBA" id="ARBA00022692"/>
    </source>
</evidence>
<evidence type="ECO:0000256" key="1">
    <source>
        <dbReference type="ARBA" id="ARBA00000085"/>
    </source>
</evidence>
<feature type="domain" description="HAMP" evidence="12">
    <location>
        <begin position="177"/>
        <end position="230"/>
    </location>
</feature>
<dbReference type="AlphaFoldDB" id="A0A8J3IY65"/>
<dbReference type="PROSITE" id="PS50109">
    <property type="entry name" value="HIS_KIN"/>
    <property type="match status" value="1"/>
</dbReference>
<organism evidence="13 14">
    <name type="scientific">Actinocatenispora rupis</name>
    <dbReference type="NCBI Taxonomy" id="519421"/>
    <lineage>
        <taxon>Bacteria</taxon>
        <taxon>Bacillati</taxon>
        <taxon>Actinomycetota</taxon>
        <taxon>Actinomycetes</taxon>
        <taxon>Micromonosporales</taxon>
        <taxon>Micromonosporaceae</taxon>
        <taxon>Actinocatenispora</taxon>
    </lineage>
</organism>
<dbReference type="GO" id="GO:0000155">
    <property type="term" value="F:phosphorelay sensor kinase activity"/>
    <property type="evidence" value="ECO:0007669"/>
    <property type="project" value="InterPro"/>
</dbReference>
<dbReference type="Gene3D" id="1.10.287.130">
    <property type="match status" value="1"/>
</dbReference>
<protein>
    <recommendedName>
        <fullName evidence="3">histidine kinase</fullName>
        <ecNumber evidence="3">2.7.13.3</ecNumber>
    </recommendedName>
</protein>
<feature type="domain" description="Histidine kinase" evidence="11">
    <location>
        <begin position="238"/>
        <end position="444"/>
    </location>
</feature>
<dbReference type="InterPro" id="IPR003660">
    <property type="entry name" value="HAMP_dom"/>
</dbReference>
<evidence type="ECO:0000256" key="5">
    <source>
        <dbReference type="ARBA" id="ARBA00022679"/>
    </source>
</evidence>
<comment type="subcellular location">
    <subcellularLocation>
        <location evidence="2">Cell membrane</location>
    </subcellularLocation>
</comment>
<evidence type="ECO:0000313" key="13">
    <source>
        <dbReference type="EMBL" id="GID12221.1"/>
    </source>
</evidence>
<dbReference type="PANTHER" id="PTHR45436">
    <property type="entry name" value="SENSOR HISTIDINE KINASE YKOH"/>
    <property type="match status" value="1"/>
</dbReference>
<dbReference type="InterPro" id="IPR036097">
    <property type="entry name" value="HisK_dim/P_sf"/>
</dbReference>
<dbReference type="PROSITE" id="PS50885">
    <property type="entry name" value="HAMP"/>
    <property type="match status" value="1"/>
</dbReference>
<evidence type="ECO:0000256" key="4">
    <source>
        <dbReference type="ARBA" id="ARBA00022553"/>
    </source>
</evidence>
<reference evidence="13" key="1">
    <citation type="submission" date="2021-01" db="EMBL/GenBank/DDBJ databases">
        <title>Whole genome shotgun sequence of Actinocatenispora rupis NBRC 107355.</title>
        <authorList>
            <person name="Komaki H."/>
            <person name="Tamura T."/>
        </authorList>
    </citation>
    <scope>NUCLEOTIDE SEQUENCE</scope>
    <source>
        <strain evidence="13">NBRC 107355</strain>
    </source>
</reference>
<comment type="caution">
    <text evidence="13">The sequence shown here is derived from an EMBL/GenBank/DDBJ whole genome shotgun (WGS) entry which is preliminary data.</text>
</comment>
<keyword evidence="6" id="KW-0812">Transmembrane</keyword>
<keyword evidence="9" id="KW-0902">Two-component regulatory system</keyword>
<comment type="catalytic activity">
    <reaction evidence="1">
        <text>ATP + protein L-histidine = ADP + protein N-phospho-L-histidine.</text>
        <dbReference type="EC" id="2.7.13.3"/>
    </reaction>
</comment>
<evidence type="ECO:0000259" key="11">
    <source>
        <dbReference type="PROSITE" id="PS50109"/>
    </source>
</evidence>
<dbReference type="GO" id="GO:0005886">
    <property type="term" value="C:plasma membrane"/>
    <property type="evidence" value="ECO:0007669"/>
    <property type="project" value="UniProtKB-SubCell"/>
</dbReference>
<dbReference type="InterPro" id="IPR036890">
    <property type="entry name" value="HATPase_C_sf"/>
</dbReference>
<dbReference type="CDD" id="cd00075">
    <property type="entry name" value="HATPase"/>
    <property type="match status" value="1"/>
</dbReference>
<dbReference type="CDD" id="cd00082">
    <property type="entry name" value="HisKA"/>
    <property type="match status" value="1"/>
</dbReference>
<dbReference type="InterPro" id="IPR050428">
    <property type="entry name" value="TCS_sensor_his_kinase"/>
</dbReference>
<keyword evidence="8" id="KW-1133">Transmembrane helix</keyword>
<dbReference type="SUPFAM" id="SSF55874">
    <property type="entry name" value="ATPase domain of HSP90 chaperone/DNA topoisomerase II/histidine kinase"/>
    <property type="match status" value="1"/>
</dbReference>
<name>A0A8J3IY65_9ACTN</name>
<proteinExistence type="predicted"/>
<evidence type="ECO:0000256" key="9">
    <source>
        <dbReference type="ARBA" id="ARBA00023012"/>
    </source>
</evidence>
<dbReference type="InterPro" id="IPR005467">
    <property type="entry name" value="His_kinase_dom"/>
</dbReference>